<dbReference type="FunFam" id="3.40.50.1000:FF:000022">
    <property type="entry name" value="Phosphoglycolate phosphatase"/>
    <property type="match status" value="1"/>
</dbReference>
<dbReference type="SUPFAM" id="SSF56784">
    <property type="entry name" value="HAD-like"/>
    <property type="match status" value="1"/>
</dbReference>
<dbReference type="InterPro" id="IPR036412">
    <property type="entry name" value="HAD-like_sf"/>
</dbReference>
<dbReference type="GO" id="GO:0005829">
    <property type="term" value="C:cytosol"/>
    <property type="evidence" value="ECO:0007669"/>
    <property type="project" value="TreeGrafter"/>
</dbReference>
<dbReference type="InterPro" id="IPR023214">
    <property type="entry name" value="HAD_sf"/>
</dbReference>
<proteinExistence type="predicted"/>
<dbReference type="PANTHER" id="PTHR43434:SF1">
    <property type="entry name" value="PHOSPHOGLYCOLATE PHOSPHATASE"/>
    <property type="match status" value="1"/>
</dbReference>
<dbReference type="GO" id="GO:0006281">
    <property type="term" value="P:DNA repair"/>
    <property type="evidence" value="ECO:0007669"/>
    <property type="project" value="TreeGrafter"/>
</dbReference>
<organism evidence="1 2">
    <name type="scientific">Paenibacillus piri</name>
    <dbReference type="NCBI Taxonomy" id="2547395"/>
    <lineage>
        <taxon>Bacteria</taxon>
        <taxon>Bacillati</taxon>
        <taxon>Bacillota</taxon>
        <taxon>Bacilli</taxon>
        <taxon>Bacillales</taxon>
        <taxon>Paenibacillaceae</taxon>
        <taxon>Paenibacillus</taxon>
    </lineage>
</organism>
<dbReference type="PANTHER" id="PTHR43434">
    <property type="entry name" value="PHOSPHOGLYCOLATE PHOSPHATASE"/>
    <property type="match status" value="1"/>
</dbReference>
<dbReference type="Pfam" id="PF13419">
    <property type="entry name" value="HAD_2"/>
    <property type="match status" value="1"/>
</dbReference>
<gene>
    <name evidence="1" type="ORF">E1757_28420</name>
</gene>
<name>A0A4R5KCJ7_9BACL</name>
<dbReference type="InterPro" id="IPR050155">
    <property type="entry name" value="HAD-like_hydrolase_sf"/>
</dbReference>
<dbReference type="Gene3D" id="1.10.150.240">
    <property type="entry name" value="Putative phosphatase, domain 2"/>
    <property type="match status" value="1"/>
</dbReference>
<keyword evidence="1" id="KW-0378">Hydrolase</keyword>
<dbReference type="InterPro" id="IPR041492">
    <property type="entry name" value="HAD_2"/>
</dbReference>
<dbReference type="OrthoDB" id="9792518at2"/>
<dbReference type="AlphaFoldDB" id="A0A4R5KCJ7"/>
<reference evidence="1 2" key="1">
    <citation type="submission" date="2019-03" db="EMBL/GenBank/DDBJ databases">
        <title>This is whole genome sequence of Paenibacillus sp MS74 strain.</title>
        <authorList>
            <person name="Trinh H.N."/>
        </authorList>
    </citation>
    <scope>NUCLEOTIDE SEQUENCE [LARGE SCALE GENOMIC DNA]</scope>
    <source>
        <strain evidence="1 2">MS74</strain>
    </source>
</reference>
<dbReference type="Gene3D" id="3.40.50.1000">
    <property type="entry name" value="HAD superfamily/HAD-like"/>
    <property type="match status" value="1"/>
</dbReference>
<dbReference type="InterPro" id="IPR006439">
    <property type="entry name" value="HAD-SF_hydro_IA"/>
</dbReference>
<evidence type="ECO:0000313" key="2">
    <source>
        <dbReference type="Proteomes" id="UP000295636"/>
    </source>
</evidence>
<dbReference type="NCBIfam" id="TIGR01549">
    <property type="entry name" value="HAD-SF-IA-v1"/>
    <property type="match status" value="1"/>
</dbReference>
<keyword evidence="2" id="KW-1185">Reference proteome</keyword>
<dbReference type="InterPro" id="IPR023198">
    <property type="entry name" value="PGP-like_dom2"/>
</dbReference>
<comment type="caution">
    <text evidence="1">The sequence shown here is derived from an EMBL/GenBank/DDBJ whole genome shotgun (WGS) entry which is preliminary data.</text>
</comment>
<protein>
    <submittedName>
        <fullName evidence="1">HAD family hydrolase</fullName>
    </submittedName>
</protein>
<evidence type="ECO:0000313" key="1">
    <source>
        <dbReference type="EMBL" id="TDF92991.1"/>
    </source>
</evidence>
<dbReference type="PRINTS" id="PR00413">
    <property type="entry name" value="HADHALOGNASE"/>
</dbReference>
<dbReference type="GO" id="GO:0008967">
    <property type="term" value="F:phosphoglycolate phosphatase activity"/>
    <property type="evidence" value="ECO:0007669"/>
    <property type="project" value="TreeGrafter"/>
</dbReference>
<dbReference type="EMBL" id="SMRT01000018">
    <property type="protein sequence ID" value="TDF92991.1"/>
    <property type="molecule type" value="Genomic_DNA"/>
</dbReference>
<sequence length="207" mass="22712">MDGTIQDSERLATEANRHGFRIVLGCEATPEELDFLVGKPALATLNSMFPGQGDLILEHGVEFYLARSHSITGYSGIVELLEQLREAGFRLGIVSSKHRRFIVPELESKSLLQFFECIVGQEDTVKHKPDPEPLLLASSVMGVRPEECVYIGDQPTDVLAARGAGMVSAGALWGEGKLEKLAPVDPDLMFKEPVEVIEFFVSRNLTA</sequence>
<dbReference type="Proteomes" id="UP000295636">
    <property type="component" value="Unassembled WGS sequence"/>
</dbReference>
<accession>A0A4R5KCJ7</accession>